<evidence type="ECO:0000313" key="3">
    <source>
        <dbReference type="Proteomes" id="UP000789759"/>
    </source>
</evidence>
<sequence>VYQIIVQPANNKKINQTILRQRLIDKVKQLPDDQLKSAALNFINLSLYQAGQNLDSLIQKNKELQKQVTQLEHSNAKKSHKVRQLIGTLSQYELKKRHHISKVHAAA</sequence>
<keyword evidence="3" id="KW-1185">Reference proteome</keyword>
<accession>A0A9N9H8B5</accession>
<gene>
    <name evidence="2" type="ORF">CPELLU_LOCUS9509</name>
</gene>
<comment type="caution">
    <text evidence="2">The sequence shown here is derived from an EMBL/GenBank/DDBJ whole genome shotgun (WGS) entry which is preliminary data.</text>
</comment>
<dbReference type="Proteomes" id="UP000789759">
    <property type="component" value="Unassembled WGS sequence"/>
</dbReference>
<protein>
    <submittedName>
        <fullName evidence="2">1328_t:CDS:1</fullName>
    </submittedName>
</protein>
<dbReference type="OrthoDB" id="2445505at2759"/>
<proteinExistence type="predicted"/>
<keyword evidence="1" id="KW-0175">Coiled coil</keyword>
<feature type="non-terminal residue" evidence="2">
    <location>
        <position position="1"/>
    </location>
</feature>
<dbReference type="AlphaFoldDB" id="A0A9N9H8B5"/>
<dbReference type="EMBL" id="CAJVQA010007303">
    <property type="protein sequence ID" value="CAG8654656.1"/>
    <property type="molecule type" value="Genomic_DNA"/>
</dbReference>
<name>A0A9N9H8B5_9GLOM</name>
<evidence type="ECO:0000256" key="1">
    <source>
        <dbReference type="SAM" id="Coils"/>
    </source>
</evidence>
<feature type="coiled-coil region" evidence="1">
    <location>
        <begin position="47"/>
        <end position="81"/>
    </location>
</feature>
<organism evidence="2 3">
    <name type="scientific">Cetraspora pellucida</name>
    <dbReference type="NCBI Taxonomy" id="1433469"/>
    <lineage>
        <taxon>Eukaryota</taxon>
        <taxon>Fungi</taxon>
        <taxon>Fungi incertae sedis</taxon>
        <taxon>Mucoromycota</taxon>
        <taxon>Glomeromycotina</taxon>
        <taxon>Glomeromycetes</taxon>
        <taxon>Diversisporales</taxon>
        <taxon>Gigasporaceae</taxon>
        <taxon>Cetraspora</taxon>
    </lineage>
</organism>
<reference evidence="2" key="1">
    <citation type="submission" date="2021-06" db="EMBL/GenBank/DDBJ databases">
        <authorList>
            <person name="Kallberg Y."/>
            <person name="Tangrot J."/>
            <person name="Rosling A."/>
        </authorList>
    </citation>
    <scope>NUCLEOTIDE SEQUENCE</scope>
    <source>
        <strain evidence="2">FL966</strain>
    </source>
</reference>
<evidence type="ECO:0000313" key="2">
    <source>
        <dbReference type="EMBL" id="CAG8654656.1"/>
    </source>
</evidence>